<comment type="caution">
    <text evidence="15">The sequence shown here is derived from an EMBL/GenBank/DDBJ whole genome shotgun (WGS) entry which is preliminary data.</text>
</comment>
<evidence type="ECO:0000313" key="15">
    <source>
        <dbReference type="EMBL" id="KAG5654878.1"/>
    </source>
</evidence>
<feature type="binding site" description="axial binding residue" evidence="12">
    <location>
        <position position="467"/>
    </location>
    <ligand>
        <name>heme</name>
        <dbReference type="ChEBI" id="CHEBI:30413"/>
    </ligand>
    <ligandPart>
        <name>Fe</name>
        <dbReference type="ChEBI" id="CHEBI:18248"/>
    </ligandPart>
</feature>
<keyword evidence="10" id="KW-0503">Monooxygenase</keyword>
<feature type="domain" description="Wax synthase" evidence="14">
    <location>
        <begin position="773"/>
        <end position="848"/>
    </location>
</feature>
<dbReference type="InterPro" id="IPR047146">
    <property type="entry name" value="Cyt_P450_E_CYP52_fungi"/>
</dbReference>
<evidence type="ECO:0000256" key="9">
    <source>
        <dbReference type="ARBA" id="ARBA00023004"/>
    </source>
</evidence>
<dbReference type="PRINTS" id="PR00385">
    <property type="entry name" value="P450"/>
</dbReference>
<keyword evidence="12" id="KW-0349">Heme</keyword>
<comment type="similarity">
    <text evidence="4">Belongs to the cytochrome P450 family.</text>
</comment>
<dbReference type="EMBL" id="JAGPUO010000044">
    <property type="protein sequence ID" value="KAG5654878.1"/>
    <property type="molecule type" value="Genomic_DNA"/>
</dbReference>
<proteinExistence type="inferred from homology"/>
<dbReference type="PANTHER" id="PTHR24287:SF5">
    <property type="entry name" value="P450, PUTATIVE (EUROFUNG)-RELATED"/>
    <property type="match status" value="1"/>
</dbReference>
<comment type="subcellular location">
    <subcellularLocation>
        <location evidence="2">Membrane</location>
        <topology evidence="2">Multi-pass membrane protein</topology>
    </subcellularLocation>
    <subcellularLocation>
        <location evidence="3">Membrane</location>
        <topology evidence="3">Single-pass membrane protein</topology>
    </subcellularLocation>
</comment>
<keyword evidence="7 13" id="KW-1133">Transmembrane helix</keyword>
<dbReference type="InterPro" id="IPR036396">
    <property type="entry name" value="Cyt_P450_sf"/>
</dbReference>
<evidence type="ECO:0000256" key="3">
    <source>
        <dbReference type="ARBA" id="ARBA00004167"/>
    </source>
</evidence>
<evidence type="ECO:0000256" key="13">
    <source>
        <dbReference type="SAM" id="Phobius"/>
    </source>
</evidence>
<keyword evidence="16" id="KW-1185">Reference proteome</keyword>
<feature type="transmembrane region" description="Helical" evidence="13">
    <location>
        <begin position="825"/>
        <end position="845"/>
    </location>
</feature>
<organism evidence="15 16">
    <name type="scientific">Fusarium avenaceum</name>
    <dbReference type="NCBI Taxonomy" id="40199"/>
    <lineage>
        <taxon>Eukaryota</taxon>
        <taxon>Fungi</taxon>
        <taxon>Dikarya</taxon>
        <taxon>Ascomycota</taxon>
        <taxon>Pezizomycotina</taxon>
        <taxon>Sordariomycetes</taxon>
        <taxon>Hypocreomycetidae</taxon>
        <taxon>Hypocreales</taxon>
        <taxon>Nectriaceae</taxon>
        <taxon>Fusarium</taxon>
        <taxon>Fusarium tricinctum species complex</taxon>
    </lineage>
</organism>
<dbReference type="InterPro" id="IPR002401">
    <property type="entry name" value="Cyt_P450_E_grp-I"/>
</dbReference>
<dbReference type="Proteomes" id="UP000782241">
    <property type="component" value="Unassembled WGS sequence"/>
</dbReference>
<evidence type="ECO:0000256" key="2">
    <source>
        <dbReference type="ARBA" id="ARBA00004141"/>
    </source>
</evidence>
<keyword evidence="8" id="KW-0560">Oxidoreductase</keyword>
<feature type="transmembrane region" description="Helical" evidence="13">
    <location>
        <begin position="560"/>
        <end position="577"/>
    </location>
</feature>
<evidence type="ECO:0000256" key="12">
    <source>
        <dbReference type="PIRSR" id="PIRSR602401-1"/>
    </source>
</evidence>
<keyword evidence="5 13" id="KW-0812">Transmembrane</keyword>
<keyword evidence="11 13" id="KW-0472">Membrane</keyword>
<reference evidence="15" key="1">
    <citation type="submission" date="2021-04" db="EMBL/GenBank/DDBJ databases">
        <title>Draft genome of Fusarium avenaceum strain F156N33, isolated from an atmospheric sample in Virginia.</title>
        <authorList>
            <person name="Yang S."/>
            <person name="Vinatzer B.A."/>
            <person name="Coleman J."/>
        </authorList>
    </citation>
    <scope>NUCLEOTIDE SEQUENCE</scope>
    <source>
        <strain evidence="15">F156N33</strain>
    </source>
</reference>
<feature type="transmembrane region" description="Helical" evidence="13">
    <location>
        <begin position="897"/>
        <end position="915"/>
    </location>
</feature>
<keyword evidence="9 12" id="KW-0408">Iron</keyword>
<dbReference type="Gene3D" id="1.10.630.10">
    <property type="entry name" value="Cytochrome P450"/>
    <property type="match status" value="2"/>
</dbReference>
<dbReference type="CDD" id="cd11063">
    <property type="entry name" value="CYP52"/>
    <property type="match status" value="1"/>
</dbReference>
<dbReference type="Pfam" id="PF13813">
    <property type="entry name" value="MBOAT_2"/>
    <property type="match status" value="1"/>
</dbReference>
<dbReference type="GO" id="GO:0016705">
    <property type="term" value="F:oxidoreductase activity, acting on paired donors, with incorporation or reduction of molecular oxygen"/>
    <property type="evidence" value="ECO:0007669"/>
    <property type="project" value="InterPro"/>
</dbReference>
<dbReference type="PRINTS" id="PR00463">
    <property type="entry name" value="EP450I"/>
</dbReference>
<dbReference type="InterPro" id="IPR032805">
    <property type="entry name" value="Wax_synthase_dom"/>
</dbReference>
<evidence type="ECO:0000256" key="7">
    <source>
        <dbReference type="ARBA" id="ARBA00022989"/>
    </source>
</evidence>
<evidence type="ECO:0000256" key="1">
    <source>
        <dbReference type="ARBA" id="ARBA00001971"/>
    </source>
</evidence>
<dbReference type="GO" id="GO:0020037">
    <property type="term" value="F:heme binding"/>
    <property type="evidence" value="ECO:0007669"/>
    <property type="project" value="InterPro"/>
</dbReference>
<sequence length="1487" mass="169975">MAILNTITDVLGPLPETFQGRLVALVVAYTGLSLLYMLFLVIYRLTFHPLAPFPGPFLCRISWHYQMYFEAIRGGMMLERLPGLHEKYGPIVRINPNEVHIKDPQVFHEIYGQKTKFTKDPFAYSFGVPTAINVLLDPIVHRQRREMLNPSFSKRRINMLEDLMYEELDRVFEKITEFVNQGKVIPIQEAYYCYAGDIISRVIFGKCLNLIEMPDFATDKIEEIRGFTKGVWISIHFGAIRNLMMNMPQWLVRMMNESWVGIIDFTEAEASQAITNYHMEGGEPKSAKDETIFDRLLDANQKSEKERGIKSKFGLKELTDEGVSLLIAGLETTATTITYATYYFHKYPHVQSRIMAELNSIKLDENGRMPIQQIEAQPYFVGFIKETLRFSHGIPGRLTRVVPRGGLTVPSAGKTIPAGSVVGMSHLMIHMDPDLFESPQEFKPERWLEDGGLDHWLVSFSKGTRDCIGKNLAFTEMHLILANIFTTYDIELCPGSDEAMVMTDRAIARPTSNLRVTAKLKARTVIPFPLTFPKISFNLFIWLSTFAMDSKDIINPINGTFLPHLLLPLSQLLALALPPFKLRKHIFVPIIAGLLGATYTTHFANTAAGRALAGAHWTVALGTLEKLLFGVPEKDYWRNDKPRQEAMAMSFGFAKFRWALSLLATQRGIGWNFQVKGVPPMKAPESKWSFLAYQFRKWAKSYILSDLLYTYFDTYHHYEGINMAFMDLRAHTWSGSFLNAFCAGAKLYFPIQMHYCFASIVSVLLGICEPKDWPPAFGDISKATSVRKFWGSFWHQFIRKIFAGYSDFLARFLNLRPGTNLNSYFKLYVSFAISGITHGLMTYTMPANRFHSFNDRFLSVFTCFVGNAMAIHFEDIVINIYGRLGGTKKVDKLWKRLVGYTWVILWFWFTCHWGANAYLKMGMTSIPDMAFPFVGDLIHKVGPNVLSVTATYFQPRCSKLIMSDTVMSLVDSSIYMLHAAIHHPYRLALYIIVIYFTRRILNRLLVPPSISVAPRIPTYLPFGIDFIIWSTYYNSTNQDLKLWSMIFRHYGRGTAPYTAEVVLGGDRVIFTADHENIKAVLATKFSDYGKGPKFYHDWKEFLGDSIFATDGRLWQDARGLIKPLFLRQRIEDLAVFEKHTVKLTRMLQGPEGQPIGVDVKDLFFRFTLDVATDFLFGQAINSLDNPREQSYHASLKTINKFMEVFISETVSLERDELEKLTKSDRGYTFLSALALYTRDAKQIRDQLVAVLLAGRDTTAATLSWVLHELSGHPDMVRRLRQEITEHVKPGQNPSFADLKAMKYLQAILNETLRMYPAIPFNMRIALDDTSLPRGGGSDGNQFISVKKDTIIAYTPLVMMRRNDLYPATYTNGDKFPDPNTFDPERWLHPSVSHTSEKDASEMKANSFNNKEWSPRPWTYIPFNGGPRICLGQQFALTEMGYTLVRIFQQFARVERRMEPDEMGILSANIVLTPKNGVRVAFFKEEED</sequence>
<dbReference type="PANTHER" id="PTHR24287">
    <property type="entry name" value="P450, PUTATIVE (EUROFUNG)-RELATED"/>
    <property type="match status" value="1"/>
</dbReference>
<dbReference type="GO" id="GO:0016020">
    <property type="term" value="C:membrane"/>
    <property type="evidence" value="ECO:0007669"/>
    <property type="project" value="UniProtKB-SubCell"/>
</dbReference>
<evidence type="ECO:0000256" key="11">
    <source>
        <dbReference type="ARBA" id="ARBA00023136"/>
    </source>
</evidence>
<dbReference type="GO" id="GO:0005506">
    <property type="term" value="F:iron ion binding"/>
    <property type="evidence" value="ECO:0007669"/>
    <property type="project" value="InterPro"/>
</dbReference>
<dbReference type="InterPro" id="IPR001128">
    <property type="entry name" value="Cyt_P450"/>
</dbReference>
<dbReference type="SUPFAM" id="SSF48264">
    <property type="entry name" value="Cytochrome P450"/>
    <property type="match status" value="2"/>
</dbReference>
<protein>
    <recommendedName>
        <fullName evidence="14">Wax synthase domain-containing protein</fullName>
    </recommendedName>
</protein>
<feature type="transmembrane region" description="Helical" evidence="13">
    <location>
        <begin position="525"/>
        <end position="548"/>
    </location>
</feature>
<evidence type="ECO:0000256" key="8">
    <source>
        <dbReference type="ARBA" id="ARBA00023002"/>
    </source>
</evidence>
<dbReference type="PROSITE" id="PS00086">
    <property type="entry name" value="CYTOCHROME_P450"/>
    <property type="match status" value="2"/>
</dbReference>
<evidence type="ECO:0000256" key="4">
    <source>
        <dbReference type="ARBA" id="ARBA00010617"/>
    </source>
</evidence>
<dbReference type="InterPro" id="IPR017972">
    <property type="entry name" value="Cyt_P450_CS"/>
</dbReference>
<feature type="transmembrane region" description="Helical" evidence="13">
    <location>
        <begin position="22"/>
        <end position="43"/>
    </location>
</feature>
<feature type="transmembrane region" description="Helical" evidence="13">
    <location>
        <begin position="857"/>
        <end position="877"/>
    </location>
</feature>
<accession>A0A9P7GRE7</accession>
<dbReference type="CDD" id="cd11062">
    <property type="entry name" value="CYP58-like"/>
    <property type="match status" value="1"/>
</dbReference>
<evidence type="ECO:0000256" key="6">
    <source>
        <dbReference type="ARBA" id="ARBA00022723"/>
    </source>
</evidence>
<evidence type="ECO:0000256" key="10">
    <source>
        <dbReference type="ARBA" id="ARBA00023033"/>
    </source>
</evidence>
<evidence type="ECO:0000313" key="16">
    <source>
        <dbReference type="Proteomes" id="UP000782241"/>
    </source>
</evidence>
<dbReference type="GO" id="GO:0004497">
    <property type="term" value="F:monooxygenase activity"/>
    <property type="evidence" value="ECO:0007669"/>
    <property type="project" value="UniProtKB-KW"/>
</dbReference>
<dbReference type="Pfam" id="PF00067">
    <property type="entry name" value="p450"/>
    <property type="match status" value="2"/>
</dbReference>
<name>A0A9P7GRE7_9HYPO</name>
<gene>
    <name evidence="15" type="ORF">KAF25_007634</name>
</gene>
<comment type="cofactor">
    <cofactor evidence="1 12">
        <name>heme</name>
        <dbReference type="ChEBI" id="CHEBI:30413"/>
    </cofactor>
</comment>
<keyword evidence="6 12" id="KW-0479">Metal-binding</keyword>
<evidence type="ECO:0000259" key="14">
    <source>
        <dbReference type="Pfam" id="PF13813"/>
    </source>
</evidence>
<evidence type="ECO:0000256" key="5">
    <source>
        <dbReference type="ARBA" id="ARBA00022692"/>
    </source>
</evidence>